<dbReference type="InterPro" id="IPR013519">
    <property type="entry name" value="Int_alpha_beta-p"/>
</dbReference>
<evidence type="ECO:0000256" key="1">
    <source>
        <dbReference type="ARBA" id="ARBA00022729"/>
    </source>
</evidence>
<dbReference type="InterPro" id="IPR011043">
    <property type="entry name" value="Gal_Oxase/kelch_b-propeller"/>
</dbReference>
<name>D0LUN9_HALO1</name>
<dbReference type="OrthoDB" id="8481850at2"/>
<protein>
    <submittedName>
        <fullName evidence="5">Integrin alpha beta-propellor repeat protein</fullName>
    </submittedName>
</protein>
<dbReference type="GO" id="GO:0007229">
    <property type="term" value="P:integrin-mediated signaling pathway"/>
    <property type="evidence" value="ECO:0007669"/>
    <property type="project" value="UniProtKB-KW"/>
</dbReference>
<dbReference type="EMBL" id="CP001804">
    <property type="protein sequence ID" value="ACY13929.1"/>
    <property type="molecule type" value="Genomic_DNA"/>
</dbReference>
<organism evidence="5 6">
    <name type="scientific">Haliangium ochraceum (strain DSM 14365 / JCM 11303 / SMP-2)</name>
    <dbReference type="NCBI Taxonomy" id="502025"/>
    <lineage>
        <taxon>Bacteria</taxon>
        <taxon>Pseudomonadati</taxon>
        <taxon>Myxococcota</taxon>
        <taxon>Polyangia</taxon>
        <taxon>Haliangiales</taxon>
        <taxon>Kofleriaceae</taxon>
        <taxon>Haliangium</taxon>
    </lineage>
</organism>
<dbReference type="Pfam" id="PF14312">
    <property type="entry name" value="FG-GAP_2"/>
    <property type="match status" value="5"/>
</dbReference>
<keyword evidence="1 4" id="KW-0732">Signal</keyword>
<gene>
    <name evidence="5" type="ordered locus">Hoch_1375</name>
</gene>
<dbReference type="RefSeq" id="WP_012826538.1">
    <property type="nucleotide sequence ID" value="NC_013440.1"/>
</dbReference>
<keyword evidence="5" id="KW-0401">Integrin</keyword>
<evidence type="ECO:0000313" key="5">
    <source>
        <dbReference type="EMBL" id="ACY13929.1"/>
    </source>
</evidence>
<keyword evidence="3" id="KW-0325">Glycoprotein</keyword>
<sequence>MNSQVSLAALSSAVLSIAFGAAGCHNQPVAPSADAGAPTRAAALELSLTLSQTQPFAIASLVDDDIAAVVLTIEDASGSAAYAAERVDLVRFGDDFLSQPLSLVPGDYTVTQLLVIDSSDEVRYATPVAGSAKAHLVADPLPLPFSVAVGAVTTLRPGLLDTEAATAEDFGYLSFGLDDSLIVDAFDVLLAVFAFDQDAGALVPSTADLVVENDAGETLFAGPLSASVQPVSLPSGEAEYVVRVTRAGFAAYEERFTETELAAHFDSAGQGPLEVVLLPSSPFPDAYVKASNTDSVDLFGYSVAFAGDVLAIGAPEEDSAATGVDGDQTDNSLAMSGAVYVFRRNGASWQQEAYLKASNTGLEDRFGDSLALSGDTLAVGASFEASAATGVNGDQADDSRGLSGAVYVFRYDGASWQQEAYLKASNTGSNDQFGFSLALSGEVLAVGAYNESSAATGVDGDQSDNAAIQSGAVYVFRRVGALWQQEAYLKASNTGAGDGFGGAMSLSGDTLAVSAVLEASAATGVGGDQGDDSATSSGAVYIFRHTGGLWQQEAYLKASNTGAGDLFGGSLSLAGDTLAVGTSSEASASADPGDDTAPRSGAVYIFERSGTSWAQERYIKAAVPEADDFFGSCVALSAGSLAVAAKGESSAATGIDGDRLDNSAVQSGAVFVIE</sequence>
<accession>D0LUN9</accession>
<keyword evidence="6" id="KW-1185">Reference proteome</keyword>
<dbReference type="PANTHER" id="PTHR36220">
    <property type="entry name" value="UNNAMED PRODUCT"/>
    <property type="match status" value="1"/>
</dbReference>
<dbReference type="InterPro" id="IPR028994">
    <property type="entry name" value="Integrin_alpha_N"/>
</dbReference>
<reference evidence="5 6" key="1">
    <citation type="journal article" date="2010" name="Stand. Genomic Sci.">
        <title>Complete genome sequence of Haliangium ochraceum type strain (SMP-2).</title>
        <authorList>
            <consortium name="US DOE Joint Genome Institute (JGI-PGF)"/>
            <person name="Ivanova N."/>
            <person name="Daum C."/>
            <person name="Lang E."/>
            <person name="Abt B."/>
            <person name="Kopitz M."/>
            <person name="Saunders E."/>
            <person name="Lapidus A."/>
            <person name="Lucas S."/>
            <person name="Glavina Del Rio T."/>
            <person name="Nolan M."/>
            <person name="Tice H."/>
            <person name="Copeland A."/>
            <person name="Cheng J.F."/>
            <person name="Chen F."/>
            <person name="Bruce D."/>
            <person name="Goodwin L."/>
            <person name="Pitluck S."/>
            <person name="Mavromatis K."/>
            <person name="Pati A."/>
            <person name="Mikhailova N."/>
            <person name="Chen A."/>
            <person name="Palaniappan K."/>
            <person name="Land M."/>
            <person name="Hauser L."/>
            <person name="Chang Y.J."/>
            <person name="Jeffries C.D."/>
            <person name="Detter J.C."/>
            <person name="Brettin T."/>
            <person name="Rohde M."/>
            <person name="Goker M."/>
            <person name="Bristow J."/>
            <person name="Markowitz V."/>
            <person name="Eisen J.A."/>
            <person name="Hugenholtz P."/>
            <person name="Kyrpides N.C."/>
            <person name="Klenk H.P."/>
        </authorList>
    </citation>
    <scope>NUCLEOTIDE SEQUENCE [LARGE SCALE GENOMIC DNA]</scope>
    <source>
        <strain evidence="6">DSM 14365 / CIP 107738 / JCM 11303 / AJ 13395 / SMP-2</strain>
    </source>
</reference>
<dbReference type="PANTHER" id="PTHR36220:SF1">
    <property type="entry name" value="GAMMA TUBULIN COMPLEX COMPONENT C-TERMINAL DOMAIN-CONTAINING PROTEIN"/>
    <property type="match status" value="1"/>
</dbReference>
<proteinExistence type="predicted"/>
<dbReference type="Proteomes" id="UP000001880">
    <property type="component" value="Chromosome"/>
</dbReference>
<dbReference type="Gene3D" id="2.130.10.130">
    <property type="entry name" value="Integrin alpha, N-terminal"/>
    <property type="match status" value="2"/>
</dbReference>
<dbReference type="KEGG" id="hoh:Hoch_1375"/>
<keyword evidence="2" id="KW-0677">Repeat</keyword>
<evidence type="ECO:0000256" key="3">
    <source>
        <dbReference type="ARBA" id="ARBA00023180"/>
    </source>
</evidence>
<dbReference type="HOGENOM" id="CLU_407570_0_0_7"/>
<evidence type="ECO:0000256" key="4">
    <source>
        <dbReference type="SAM" id="SignalP"/>
    </source>
</evidence>
<dbReference type="eggNOG" id="COG2304">
    <property type="taxonomic scope" value="Bacteria"/>
</dbReference>
<dbReference type="SMART" id="SM00191">
    <property type="entry name" value="Int_alpha"/>
    <property type="match status" value="5"/>
</dbReference>
<evidence type="ECO:0000256" key="2">
    <source>
        <dbReference type="ARBA" id="ARBA00022737"/>
    </source>
</evidence>
<evidence type="ECO:0000313" key="6">
    <source>
        <dbReference type="Proteomes" id="UP000001880"/>
    </source>
</evidence>
<dbReference type="InterPro" id="IPR013517">
    <property type="entry name" value="FG-GAP"/>
</dbReference>
<dbReference type="SUPFAM" id="SSF50965">
    <property type="entry name" value="Galactose oxidase, central domain"/>
    <property type="match status" value="1"/>
</dbReference>
<feature type="chain" id="PRO_5003011676" evidence="4">
    <location>
        <begin position="21"/>
        <end position="674"/>
    </location>
</feature>
<feature type="signal peptide" evidence="4">
    <location>
        <begin position="1"/>
        <end position="20"/>
    </location>
</feature>
<dbReference type="AlphaFoldDB" id="D0LUN9"/>